<evidence type="ECO:0000259" key="6">
    <source>
        <dbReference type="PROSITE" id="PS50042"/>
    </source>
</evidence>
<dbReference type="EMBL" id="CP034593">
    <property type="protein sequence ID" value="AZQ76047.1"/>
    <property type="molecule type" value="Genomic_DNA"/>
</dbReference>
<evidence type="ECO:0000313" key="9">
    <source>
        <dbReference type="Proteomes" id="UP000280344"/>
    </source>
</evidence>
<dbReference type="SMART" id="SM00387">
    <property type="entry name" value="HATPase_c"/>
    <property type="match status" value="1"/>
</dbReference>
<dbReference type="PROSITE" id="PS50109">
    <property type="entry name" value="HIS_KIN"/>
    <property type="match status" value="1"/>
</dbReference>
<dbReference type="InterPro" id="IPR003594">
    <property type="entry name" value="HATPase_dom"/>
</dbReference>
<evidence type="ECO:0000313" key="8">
    <source>
        <dbReference type="EMBL" id="AZQ76047.1"/>
    </source>
</evidence>
<dbReference type="Gene3D" id="3.30.565.10">
    <property type="entry name" value="Histidine kinase-like ATPase, C-terminal domain"/>
    <property type="match status" value="1"/>
</dbReference>
<name>A0A3Q9G0A0_9ACTO</name>
<dbReference type="SUPFAM" id="SSF51206">
    <property type="entry name" value="cAMP-binding domain-like"/>
    <property type="match status" value="1"/>
</dbReference>
<keyword evidence="3 8" id="KW-0808">Transferase</keyword>
<evidence type="ECO:0000256" key="3">
    <source>
        <dbReference type="ARBA" id="ARBA00022777"/>
    </source>
</evidence>
<dbReference type="InterPro" id="IPR000595">
    <property type="entry name" value="cNMP-bd_dom"/>
</dbReference>
<dbReference type="InterPro" id="IPR036890">
    <property type="entry name" value="HATPase_C_sf"/>
</dbReference>
<dbReference type="InterPro" id="IPR018490">
    <property type="entry name" value="cNMP-bd_dom_sf"/>
</dbReference>
<keyword evidence="3 8" id="KW-0418">Kinase</keyword>
<dbReference type="SUPFAM" id="SSF55874">
    <property type="entry name" value="ATPase domain of HSP90 chaperone/DNA topoisomerase II/histidine kinase"/>
    <property type="match status" value="1"/>
</dbReference>
<dbReference type="GO" id="GO:0000160">
    <property type="term" value="P:phosphorelay signal transduction system"/>
    <property type="evidence" value="ECO:0007669"/>
    <property type="project" value="UniProtKB-KW"/>
</dbReference>
<protein>
    <recommendedName>
        <fullName evidence="2">histidine kinase</fullName>
        <ecNumber evidence="2">2.7.13.3</ecNumber>
    </recommendedName>
</protein>
<feature type="domain" description="Cyclic nucleotide-binding" evidence="6">
    <location>
        <begin position="108"/>
        <end position="195"/>
    </location>
</feature>
<sequence length="558" mass="61423">MNADDIIIPFLERDPLARSILLIDSPSVTGVEELVDRGGADLLVYTPSFDERRFVIDMKNQLRRYSQRANLKNQELTRERETFIFSLPLTDDEIMAEIVRGIDECLGYQPRVVLPAGVRLTQEGSDAEEAMLCLSGRVSLERESHAGNVLMHHASTGRVIGLLALSNQRTAFFTSRTTTEVTGIRITFEQLNHVIRTRPETEVLIAVLLIRSLDRRLRRAEDIQIEKVELTAQLEAEQRALQETYTALEEARAELMSQARFATLGELASGVAHEVNNPIAAITRTIAHVTEDITDLVSLLPKKESAAAQSALASAKTSPPLSTREARALKRTFTKKTNDPELASRLILAGLRESDLEGITPKQKDRIRVVEKAASIGTGLRNLRSASSRINSLVDSLRSYARPDGDPLVDVDVNETIEDTLRLTSHRLKSVEVITEFGDLPPISGYPGQLSQVWTNLLTNSADAVADQAGAEVTVTTKRLGSDWIRVTVSDNGTGIPAELLDHIFEPRFTTKSGRIQFGMGLGLTISKTIIERHDGRITLDSGAEGTVATVDLPREGP</sequence>
<evidence type="ECO:0000256" key="5">
    <source>
        <dbReference type="SAM" id="Coils"/>
    </source>
</evidence>
<dbReference type="Gene3D" id="2.60.120.10">
    <property type="entry name" value="Jelly Rolls"/>
    <property type="match status" value="1"/>
</dbReference>
<dbReference type="PANTHER" id="PTHR43065:SF48">
    <property type="entry name" value="HISTIDINE KINASE"/>
    <property type="match status" value="1"/>
</dbReference>
<dbReference type="KEGG" id="flh:EJ997_00630"/>
<dbReference type="Pfam" id="PF02518">
    <property type="entry name" value="HATPase_c"/>
    <property type="match status" value="1"/>
</dbReference>
<keyword evidence="9" id="KW-1185">Reference proteome</keyword>
<comment type="catalytic activity">
    <reaction evidence="1">
        <text>ATP + protein L-histidine = ADP + protein N-phospho-L-histidine.</text>
        <dbReference type="EC" id="2.7.13.3"/>
    </reaction>
</comment>
<dbReference type="PROSITE" id="PS50042">
    <property type="entry name" value="CNMP_BINDING_3"/>
    <property type="match status" value="1"/>
</dbReference>
<dbReference type="InterPro" id="IPR014710">
    <property type="entry name" value="RmlC-like_jellyroll"/>
</dbReference>
<dbReference type="Gene3D" id="1.10.287.130">
    <property type="match status" value="1"/>
</dbReference>
<dbReference type="InterPro" id="IPR005467">
    <property type="entry name" value="His_kinase_dom"/>
</dbReference>
<keyword evidence="4" id="KW-0902">Two-component regulatory system</keyword>
<proteinExistence type="predicted"/>
<dbReference type="OrthoDB" id="1931120at2"/>
<dbReference type="EC" id="2.7.13.3" evidence="2"/>
<dbReference type="InterPro" id="IPR004358">
    <property type="entry name" value="Sig_transdc_His_kin-like_C"/>
</dbReference>
<feature type="coiled-coil region" evidence="5">
    <location>
        <begin position="220"/>
        <end position="258"/>
    </location>
</feature>
<dbReference type="RefSeq" id="WP_126702856.1">
    <property type="nucleotide sequence ID" value="NZ_CP034593.1"/>
</dbReference>
<dbReference type="GO" id="GO:0004673">
    <property type="term" value="F:protein histidine kinase activity"/>
    <property type="evidence" value="ECO:0007669"/>
    <property type="project" value="UniProtKB-EC"/>
</dbReference>
<evidence type="ECO:0000259" key="7">
    <source>
        <dbReference type="PROSITE" id="PS50109"/>
    </source>
</evidence>
<accession>A0A3Q9G0A0</accession>
<gene>
    <name evidence="8" type="ORF">EJ997_00630</name>
</gene>
<dbReference type="Proteomes" id="UP000280344">
    <property type="component" value="Chromosome"/>
</dbReference>
<evidence type="ECO:0000256" key="1">
    <source>
        <dbReference type="ARBA" id="ARBA00000085"/>
    </source>
</evidence>
<dbReference type="CDD" id="cd00075">
    <property type="entry name" value="HATPase"/>
    <property type="match status" value="1"/>
</dbReference>
<dbReference type="AlphaFoldDB" id="A0A3Q9G0A0"/>
<dbReference type="PANTHER" id="PTHR43065">
    <property type="entry name" value="SENSOR HISTIDINE KINASE"/>
    <property type="match status" value="1"/>
</dbReference>
<evidence type="ECO:0000256" key="2">
    <source>
        <dbReference type="ARBA" id="ARBA00012438"/>
    </source>
</evidence>
<reference evidence="8 9" key="1">
    <citation type="submission" date="2018-12" db="EMBL/GenBank/DDBJ databases">
        <title>Complete genome sequence of Flaviflexus sp. H23T48.</title>
        <authorList>
            <person name="Bae J.-W."/>
            <person name="Lee J.-Y."/>
        </authorList>
    </citation>
    <scope>NUCLEOTIDE SEQUENCE [LARGE SCALE GENOMIC DNA]</scope>
    <source>
        <strain evidence="8 9">H23T48</strain>
    </source>
</reference>
<evidence type="ECO:0000256" key="4">
    <source>
        <dbReference type="ARBA" id="ARBA00023012"/>
    </source>
</evidence>
<feature type="domain" description="Histidine kinase" evidence="7">
    <location>
        <begin position="383"/>
        <end position="557"/>
    </location>
</feature>
<keyword evidence="5" id="KW-0175">Coiled coil</keyword>
<organism evidence="8 9">
    <name type="scientific">Flaviflexus ciconiae</name>
    <dbReference type="NCBI Taxonomy" id="2496867"/>
    <lineage>
        <taxon>Bacteria</taxon>
        <taxon>Bacillati</taxon>
        <taxon>Actinomycetota</taxon>
        <taxon>Actinomycetes</taxon>
        <taxon>Actinomycetales</taxon>
        <taxon>Actinomycetaceae</taxon>
        <taxon>Flaviflexus</taxon>
    </lineage>
</organism>
<dbReference type="PRINTS" id="PR00344">
    <property type="entry name" value="BCTRLSENSOR"/>
</dbReference>